<feature type="domain" description="RING-CH-type" evidence="8">
    <location>
        <begin position="18"/>
        <end position="82"/>
    </location>
</feature>
<dbReference type="OrthoDB" id="5986190at2759"/>
<sequence length="319" mass="35510">MKNSFCPGSVTCQMRGNLHPEDAAVCRICFDGSGLITGQVCACRGSAGLVHARCLVHWAASRWPNLTFWRTCSICGQDYVGAARLSLAQALHSKVRWRPLQRHSYLWVRDWAVENLICTLHEVGKHEQVAQRAEQSAASFRKRGKLHHPRALRISTVLASSLRELGRYQDAVELQRQALSVQRRVLGSSHPDAINSSNNLACTLSMMGDQVDEGKREEAASLSRTSLRLMRKRAGEKHPDTLVAASNLAVLLQEDGRYEESAQVAKRTLDVQQRLLGPQHPDVLCTVNSLAAALHLQGKHAEAIEYQKETNDFMLWSTS</sequence>
<dbReference type="SMART" id="SM00744">
    <property type="entry name" value="RINGv"/>
    <property type="match status" value="1"/>
</dbReference>
<evidence type="ECO:0000256" key="6">
    <source>
        <dbReference type="ARBA" id="ARBA00022803"/>
    </source>
</evidence>
<dbReference type="Gene3D" id="1.25.40.10">
    <property type="entry name" value="Tetratricopeptide repeat domain"/>
    <property type="match status" value="1"/>
</dbReference>
<accession>A0A1Q9DLA3</accession>
<dbReference type="GO" id="GO:0019894">
    <property type="term" value="F:kinesin binding"/>
    <property type="evidence" value="ECO:0007669"/>
    <property type="project" value="TreeGrafter"/>
</dbReference>
<keyword evidence="4" id="KW-0677">Repeat</keyword>
<name>A0A1Q9DLA3_SYMMI</name>
<dbReference type="GO" id="GO:0005737">
    <property type="term" value="C:cytoplasm"/>
    <property type="evidence" value="ECO:0007669"/>
    <property type="project" value="UniProtKB-SubCell"/>
</dbReference>
<protein>
    <submittedName>
        <fullName evidence="9">Kinesin light chain</fullName>
    </submittedName>
</protein>
<keyword evidence="5" id="KW-0863">Zinc-finger</keyword>
<dbReference type="GO" id="GO:0005871">
    <property type="term" value="C:kinesin complex"/>
    <property type="evidence" value="ECO:0007669"/>
    <property type="project" value="InterPro"/>
</dbReference>
<dbReference type="InterPro" id="IPR011990">
    <property type="entry name" value="TPR-like_helical_dom_sf"/>
</dbReference>
<dbReference type="AlphaFoldDB" id="A0A1Q9DLA3"/>
<dbReference type="EMBL" id="LSRX01000485">
    <property type="protein sequence ID" value="OLP95954.1"/>
    <property type="molecule type" value="Genomic_DNA"/>
</dbReference>
<dbReference type="PANTHER" id="PTHR45783:SF3">
    <property type="entry name" value="KINESIN LIGHT CHAIN"/>
    <property type="match status" value="1"/>
</dbReference>
<evidence type="ECO:0000256" key="7">
    <source>
        <dbReference type="ARBA" id="ARBA00022833"/>
    </source>
</evidence>
<dbReference type="Proteomes" id="UP000186817">
    <property type="component" value="Unassembled WGS sequence"/>
</dbReference>
<dbReference type="GO" id="GO:0008270">
    <property type="term" value="F:zinc ion binding"/>
    <property type="evidence" value="ECO:0007669"/>
    <property type="project" value="UniProtKB-KW"/>
</dbReference>
<evidence type="ECO:0000313" key="9">
    <source>
        <dbReference type="EMBL" id="OLP95954.1"/>
    </source>
</evidence>
<organism evidence="9 10">
    <name type="scientific">Symbiodinium microadriaticum</name>
    <name type="common">Dinoflagellate</name>
    <name type="synonym">Zooxanthella microadriatica</name>
    <dbReference type="NCBI Taxonomy" id="2951"/>
    <lineage>
        <taxon>Eukaryota</taxon>
        <taxon>Sar</taxon>
        <taxon>Alveolata</taxon>
        <taxon>Dinophyceae</taxon>
        <taxon>Suessiales</taxon>
        <taxon>Symbiodiniaceae</taxon>
        <taxon>Symbiodinium</taxon>
    </lineage>
</organism>
<dbReference type="InterPro" id="IPR011016">
    <property type="entry name" value="Znf_RING-CH"/>
</dbReference>
<keyword evidence="6" id="KW-0802">TPR repeat</keyword>
<dbReference type="SUPFAM" id="SSF48452">
    <property type="entry name" value="TPR-like"/>
    <property type="match status" value="2"/>
</dbReference>
<dbReference type="InterPro" id="IPR002151">
    <property type="entry name" value="Kinesin_light"/>
</dbReference>
<dbReference type="Pfam" id="PF13424">
    <property type="entry name" value="TPR_12"/>
    <property type="match status" value="2"/>
</dbReference>
<evidence type="ECO:0000313" key="10">
    <source>
        <dbReference type="Proteomes" id="UP000186817"/>
    </source>
</evidence>
<evidence type="ECO:0000256" key="3">
    <source>
        <dbReference type="ARBA" id="ARBA00022723"/>
    </source>
</evidence>
<dbReference type="InterPro" id="IPR013083">
    <property type="entry name" value="Znf_RING/FYVE/PHD"/>
</dbReference>
<evidence type="ECO:0000256" key="4">
    <source>
        <dbReference type="ARBA" id="ARBA00022737"/>
    </source>
</evidence>
<evidence type="ECO:0000256" key="1">
    <source>
        <dbReference type="ARBA" id="ARBA00004496"/>
    </source>
</evidence>
<keyword evidence="2" id="KW-0963">Cytoplasm</keyword>
<dbReference type="Gene3D" id="3.30.40.10">
    <property type="entry name" value="Zinc/RING finger domain, C3HC4 (zinc finger)"/>
    <property type="match status" value="1"/>
</dbReference>
<evidence type="ECO:0000256" key="5">
    <source>
        <dbReference type="ARBA" id="ARBA00022771"/>
    </source>
</evidence>
<keyword evidence="3" id="KW-0479">Metal-binding</keyword>
<dbReference type="PROSITE" id="PS51292">
    <property type="entry name" value="ZF_RING_CH"/>
    <property type="match status" value="1"/>
</dbReference>
<proteinExistence type="predicted"/>
<dbReference type="OMA" id="HEVGKHE"/>
<keyword evidence="7" id="KW-0862">Zinc</keyword>
<dbReference type="GO" id="GO:0007018">
    <property type="term" value="P:microtubule-based movement"/>
    <property type="evidence" value="ECO:0007669"/>
    <property type="project" value="TreeGrafter"/>
</dbReference>
<evidence type="ECO:0000256" key="2">
    <source>
        <dbReference type="ARBA" id="ARBA00022490"/>
    </source>
</evidence>
<dbReference type="Pfam" id="PF12906">
    <property type="entry name" value="RINGv"/>
    <property type="match status" value="1"/>
</dbReference>
<dbReference type="PANTHER" id="PTHR45783">
    <property type="entry name" value="KINESIN LIGHT CHAIN"/>
    <property type="match status" value="1"/>
</dbReference>
<comment type="subcellular location">
    <subcellularLocation>
        <location evidence="1">Cytoplasm</location>
    </subcellularLocation>
</comment>
<gene>
    <name evidence="9" type="primary">klc-2</name>
    <name evidence="9" type="ORF">AK812_SmicGene21866</name>
</gene>
<reference evidence="9 10" key="1">
    <citation type="submission" date="2016-02" db="EMBL/GenBank/DDBJ databases">
        <title>Genome analysis of coral dinoflagellate symbionts highlights evolutionary adaptations to a symbiotic lifestyle.</title>
        <authorList>
            <person name="Aranda M."/>
            <person name="Li Y."/>
            <person name="Liew Y.J."/>
            <person name="Baumgarten S."/>
            <person name="Simakov O."/>
            <person name="Wilson M."/>
            <person name="Piel J."/>
            <person name="Ashoor H."/>
            <person name="Bougouffa S."/>
            <person name="Bajic V.B."/>
            <person name="Ryu T."/>
            <person name="Ravasi T."/>
            <person name="Bayer T."/>
            <person name="Micklem G."/>
            <person name="Kim H."/>
            <person name="Bhak J."/>
            <person name="Lajeunesse T.C."/>
            <person name="Voolstra C.R."/>
        </authorList>
    </citation>
    <scope>NUCLEOTIDE SEQUENCE [LARGE SCALE GENOMIC DNA]</scope>
    <source>
        <strain evidence="9 10">CCMP2467</strain>
    </source>
</reference>
<comment type="caution">
    <text evidence="9">The sequence shown here is derived from an EMBL/GenBank/DDBJ whole genome shotgun (WGS) entry which is preliminary data.</text>
</comment>
<dbReference type="SUPFAM" id="SSF57850">
    <property type="entry name" value="RING/U-box"/>
    <property type="match status" value="1"/>
</dbReference>
<keyword evidence="10" id="KW-1185">Reference proteome</keyword>
<evidence type="ECO:0000259" key="8">
    <source>
        <dbReference type="PROSITE" id="PS51292"/>
    </source>
</evidence>